<gene>
    <name evidence="4" type="ORF">ACFPOG_04705</name>
</gene>
<feature type="domain" description="SLH" evidence="3">
    <location>
        <begin position="1959"/>
        <end position="2022"/>
    </location>
</feature>
<dbReference type="InterPro" id="IPR051465">
    <property type="entry name" value="Cell_Envelope_Struct_Comp"/>
</dbReference>
<dbReference type="PANTHER" id="PTHR43308:SF5">
    <property type="entry name" value="S-LAYER PROTEIN _ PEPTIDOGLYCAN ENDO-BETA-N-ACETYLGLUCOSAMINIDASE"/>
    <property type="match status" value="1"/>
</dbReference>
<proteinExistence type="predicted"/>
<dbReference type="SUPFAM" id="SSF101756">
    <property type="entry name" value="Hypothetical protein YgiW"/>
    <property type="match status" value="1"/>
</dbReference>
<dbReference type="Gene3D" id="2.60.40.10">
    <property type="entry name" value="Immunoglobulins"/>
    <property type="match status" value="1"/>
</dbReference>
<evidence type="ECO:0000313" key="5">
    <source>
        <dbReference type="Proteomes" id="UP001596044"/>
    </source>
</evidence>
<dbReference type="PANTHER" id="PTHR43308">
    <property type="entry name" value="OUTER MEMBRANE PROTEIN ALPHA-RELATED"/>
    <property type="match status" value="1"/>
</dbReference>
<keyword evidence="5" id="KW-1185">Reference proteome</keyword>
<dbReference type="InterPro" id="IPR016195">
    <property type="entry name" value="Pol/histidinol_Pase-like"/>
</dbReference>
<feature type="region of interest" description="Disordered" evidence="1">
    <location>
        <begin position="1733"/>
        <end position="1773"/>
    </location>
</feature>
<sequence length="2138" mass="226659">MLHRNKKWYSIALIALLVLSMVLPNGLAAYAGTPEAVASWTFPTTASTTTTPIAATSGVNKSSATLAVSGGRTINISANSTIYAGGWNAANGYWQAQVSTLGYSQLTLSSRNYGTSTGPKDFKIQYSLDGTDFTDVPNGAFVQGSTIADGVKDLVLPSAVDNQPAVYIRWLNYTTTSIGGGTTASGGNSRISDISIMGISLTGGGDSTPSKSTAPAGSKIQFTNGNLIGDVGAVSSSVQVAVYGSDPEASGTELATTISSANGSFSLSFNSSSLSSVYVTATESGKTRSDATLIKLASLSDAIDATKVSYSVDATGKGTITGSNGAAGAASYIRIYADSAKMNSVGAAVYANGSGGFTSAINTSAPNTIYISQQATGSNGYLLEGAAVSITKLDTSAVTPINTVRAADASGVPVNLNQTFTVEGTVTFENGKLGTQKSNFYIQDATGGINIYGNVVDHGLTIVRGDKIKATGKVLNYNGLVELEATSVEQTGTSQQLPDPKEITIADLNNYAAAEPVDGLLATLTGKVSNIPSTSGSQNITIVDEAGKSTILRVMAGTGIDLAHDLELNKTYTFVGIVGQYDSSSPYTTGYELFPRDKNDIMPELSLEHTPIQQAYKATNIQFKANASGAASVKLYYKATSDAAYTAVDMVTNNQSLYSVTLAASVIPVGGFDYYIEAVAGSKKQQAGPFHVTLVEDTEGPMMTVDKPSNNVESVRPEIVILLDDPSGVDASSVQMWINDAEVTSKAVINGDVLSYTPDTDLAIGTYAVKVTAKDKSAKQNVGTLNWSFNVVERFTGGNHYYGTTHNHTNISHDAAGSPEDALKAAQAHNYDWFAFSDHSHDIDACANKTCTDTVDHNGMPERTGGSDWQLTKDLAAQYTHNGSFVVFPAFEMTSTTWGHSNVFGTSNFIDRVQDGGKYQNLQQYYGWILTYDNIVAQFNHPDMSANAFDNFIPYDKKVDKLFTMLEVGNGSGKYSYANAEDKFFSALDLGWHVSPTYGEDNHDATWGQTNKRTVIVANDLSQDSLLDAMRKMHVYMTEDPNAKLDVLASGWYMGSTVDTKDLQFNITGSDSVKESASDPKYSYMKTESNDNIAKVELITNGGRVIDTFTPTTDSTSFNWKPEVNVVGGQQWFVVRVTQKDGDRLYSSPIWSPSEAISVKVNNVVAVDGAIIGGFDANVQAGVTNMGTVDVNNITAKFYYDQVDEAHAIGNAPITSLQASKSATVNTLWVNPPVGEHKVIVVLSSTDADLGTNKFEQSFTIKPPLGKTIMIEASKKNENTTKDTGGYPDNLKLFTVMMKQQGYTVVENTANLTDAVLNNASVLFITHPATPYSTDEIAAVNNFVAKGRSVFLAEDSNYSVSNQALNSVLSGIGSSILVNNDSIYDESENGNFFGDKLKYNYAVKAYPTPVSNHLTDFVPTIESFMGASLAKNDGTSKKAPLTDSSSVTILVRGNETTFQNSPTVKEDAAAYNVQTSKAPAGPALDTVTGGSVIPMVASETIGANGGRIIVSGMNIFHDKEMDQSFNPKGNDPFALNAMNWLSHMEPKVINIADARALPEGTQVVVQGKVTTAAGVFYDSAYVQDDTGGIMAFSEVPEGTLKEGDVVRVYGHIKVFENNTELEFDKFANSVVQVSSGEPIAPKSVSTKDSVSDAYQGQLVKVTGKVVAIPDSTSYVINDGSGNVLVFADGYIINQSGPIPVAKIGDTLEAVGLSGKFSEGNRIRIRDTKELKLTAVGDPGTGKTNDDKGNSGSVNGTGSANNSTTGSTTGSTTVTTITPDKLVVNGDGKAVLTVPANSTEVSLPVNTADLLGQNKLELNTDKMTLDVPASLIKKLTSQLSADELKNSTISLKFEPLAESDAISAVSKAQDVSKSDIKLAGEVYEFKLSVKRADGTDASVLSQFDEPITIHLKVDASIDPKTAGIYYISDSGALEFVGGTYSNGEMVALISHFSKYAVLQVTKSFTDVASSYWAAGVIKELAAKQIVNGMDATTFAPERNVTRAEFTTLLVRALKLTATEKTAFTDVLSSDWYADAIAIAVKVGIANGKSDSIFDPNAQITREEMVTMMMRAYTTVHGAQPAASGTSFKDEADISTWAAAFVKQAAAKQLIQGRAAGVFDPQGITTRAEAAQVIYNLLTK</sequence>
<dbReference type="InterPro" id="IPR001119">
    <property type="entry name" value="SLH_dom"/>
</dbReference>
<accession>A0ABW0K3B1</accession>
<dbReference type="CDD" id="cd03524">
    <property type="entry name" value="RPA2_OBF_family"/>
    <property type="match status" value="1"/>
</dbReference>
<dbReference type="RefSeq" id="WP_270884141.1">
    <property type="nucleotide sequence ID" value="NZ_JAQFVF010000061.1"/>
</dbReference>
<dbReference type="NCBIfam" id="NF038032">
    <property type="entry name" value="CehA_McbA_metalo"/>
    <property type="match status" value="1"/>
</dbReference>
<organism evidence="4 5">
    <name type="scientific">Paenibacillus aestuarii</name>
    <dbReference type="NCBI Taxonomy" id="516965"/>
    <lineage>
        <taxon>Bacteria</taxon>
        <taxon>Bacillati</taxon>
        <taxon>Bacillota</taxon>
        <taxon>Bacilli</taxon>
        <taxon>Bacillales</taxon>
        <taxon>Paenibacillaceae</taxon>
        <taxon>Paenibacillus</taxon>
    </lineage>
</organism>
<dbReference type="Gene3D" id="3.20.20.140">
    <property type="entry name" value="Metal-dependent hydrolases"/>
    <property type="match status" value="1"/>
</dbReference>
<dbReference type="PROSITE" id="PS51272">
    <property type="entry name" value="SLH"/>
    <property type="match status" value="3"/>
</dbReference>
<dbReference type="InterPro" id="IPR036700">
    <property type="entry name" value="BOBF_sf"/>
</dbReference>
<feature type="domain" description="SLH" evidence="3">
    <location>
        <begin position="2023"/>
        <end position="2081"/>
    </location>
</feature>
<name>A0ABW0K3B1_9BACL</name>
<dbReference type="SUPFAM" id="SSF89550">
    <property type="entry name" value="PHP domain-like"/>
    <property type="match status" value="1"/>
</dbReference>
<keyword evidence="2" id="KW-0732">Signal</keyword>
<feature type="domain" description="SLH" evidence="3">
    <location>
        <begin position="2083"/>
        <end position="2138"/>
    </location>
</feature>
<feature type="compositionally biased region" description="Low complexity" evidence="1">
    <location>
        <begin position="1749"/>
        <end position="1773"/>
    </location>
</feature>
<feature type="chain" id="PRO_5046596082" evidence="2">
    <location>
        <begin position="32"/>
        <end position="2138"/>
    </location>
</feature>
<feature type="signal peptide" evidence="2">
    <location>
        <begin position="1"/>
        <end position="31"/>
    </location>
</feature>
<dbReference type="InterPro" id="IPR013783">
    <property type="entry name" value="Ig-like_fold"/>
</dbReference>
<comment type="caution">
    <text evidence="4">The sequence shown here is derived from an EMBL/GenBank/DDBJ whole genome shotgun (WGS) entry which is preliminary data.</text>
</comment>
<evidence type="ECO:0000259" key="3">
    <source>
        <dbReference type="PROSITE" id="PS51272"/>
    </source>
</evidence>
<dbReference type="EMBL" id="JBHSMJ010000008">
    <property type="protein sequence ID" value="MFC5447546.1"/>
    <property type="molecule type" value="Genomic_DNA"/>
</dbReference>
<evidence type="ECO:0000313" key="4">
    <source>
        <dbReference type="EMBL" id="MFC5447546.1"/>
    </source>
</evidence>
<evidence type="ECO:0000256" key="1">
    <source>
        <dbReference type="SAM" id="MobiDB-lite"/>
    </source>
</evidence>
<reference evidence="5" key="1">
    <citation type="journal article" date="2019" name="Int. J. Syst. Evol. Microbiol.">
        <title>The Global Catalogue of Microorganisms (GCM) 10K type strain sequencing project: providing services to taxonomists for standard genome sequencing and annotation.</title>
        <authorList>
            <consortium name="The Broad Institute Genomics Platform"/>
            <consortium name="The Broad Institute Genome Sequencing Center for Infectious Disease"/>
            <person name="Wu L."/>
            <person name="Ma J."/>
        </authorList>
    </citation>
    <scope>NUCLEOTIDE SEQUENCE [LARGE SCALE GENOMIC DNA]</scope>
    <source>
        <strain evidence="5">KACC 11904</strain>
    </source>
</reference>
<dbReference type="Gene3D" id="2.60.120.260">
    <property type="entry name" value="Galactose-binding domain-like"/>
    <property type="match status" value="1"/>
</dbReference>
<protein>
    <submittedName>
        <fullName evidence="4">S-layer homology domain-containing protein</fullName>
    </submittedName>
</protein>
<evidence type="ECO:0000256" key="2">
    <source>
        <dbReference type="SAM" id="SignalP"/>
    </source>
</evidence>
<dbReference type="Pfam" id="PF00395">
    <property type="entry name" value="SLH"/>
    <property type="match status" value="3"/>
</dbReference>
<dbReference type="Proteomes" id="UP001596044">
    <property type="component" value="Unassembled WGS sequence"/>
</dbReference>